<dbReference type="SMART" id="SM00530">
    <property type="entry name" value="HTH_XRE"/>
    <property type="match status" value="1"/>
</dbReference>
<dbReference type="InterPro" id="IPR001387">
    <property type="entry name" value="Cro/C1-type_HTH"/>
</dbReference>
<proteinExistence type="predicted"/>
<dbReference type="Gene3D" id="1.10.260.40">
    <property type="entry name" value="lambda repressor-like DNA-binding domains"/>
    <property type="match status" value="1"/>
</dbReference>
<protein>
    <recommendedName>
        <fullName evidence="1">HTH cro/C1-type domain-containing protein</fullName>
    </recommendedName>
</protein>
<dbReference type="EMBL" id="JANX01000070">
    <property type="protein sequence ID" value="KGM34766.1"/>
    <property type="molecule type" value="Genomic_DNA"/>
</dbReference>
<dbReference type="RefSeq" id="WP_034834217.1">
    <property type="nucleotide sequence ID" value="NZ_JANX01000070.1"/>
</dbReference>
<evidence type="ECO:0000259" key="1">
    <source>
        <dbReference type="PROSITE" id="PS50943"/>
    </source>
</evidence>
<dbReference type="Proteomes" id="UP000029995">
    <property type="component" value="Unassembled WGS sequence"/>
</dbReference>
<comment type="caution">
    <text evidence="2">The sequence shown here is derived from an EMBL/GenBank/DDBJ whole genome shotgun (WGS) entry which is preliminary data.</text>
</comment>
<organism evidence="2 3">
    <name type="scientific">Inquilinus limosus MP06</name>
    <dbReference type="NCBI Taxonomy" id="1398085"/>
    <lineage>
        <taxon>Bacteria</taxon>
        <taxon>Pseudomonadati</taxon>
        <taxon>Pseudomonadota</taxon>
        <taxon>Alphaproteobacteria</taxon>
        <taxon>Rhodospirillales</taxon>
        <taxon>Rhodospirillaceae</taxon>
        <taxon>Inquilinus</taxon>
    </lineage>
</organism>
<reference evidence="2 3" key="1">
    <citation type="submission" date="2014-01" db="EMBL/GenBank/DDBJ databases">
        <title>Genome sequence determination for a cystic fibrosis isolate, Inquilinus limosus.</title>
        <authorList>
            <person name="Pino M."/>
            <person name="Di Conza J."/>
            <person name="Gutkind G."/>
        </authorList>
    </citation>
    <scope>NUCLEOTIDE SEQUENCE [LARGE SCALE GENOMIC DNA]</scope>
    <source>
        <strain evidence="2 3">MP06</strain>
    </source>
</reference>
<dbReference type="CDD" id="cd00093">
    <property type="entry name" value="HTH_XRE"/>
    <property type="match status" value="1"/>
</dbReference>
<dbReference type="GO" id="GO:0003677">
    <property type="term" value="F:DNA binding"/>
    <property type="evidence" value="ECO:0007669"/>
    <property type="project" value="InterPro"/>
</dbReference>
<name>A0A0A0D7V3_9PROT</name>
<dbReference type="SUPFAM" id="SSF47413">
    <property type="entry name" value="lambda repressor-like DNA-binding domains"/>
    <property type="match status" value="1"/>
</dbReference>
<dbReference type="AlphaFoldDB" id="A0A0A0D7V3"/>
<sequence length="122" mass="13320">MSLTEFGKEVRKLRIDRDLILKDMADALGVSPAFLSAVETGKKNVPNGFIARLAAAYSLDINTVHRLDEALLKSKSSFQIQVPAHASMAHREVAAQLARTFGGMDKAKAAQILALLKEEKDE</sequence>
<accession>A0A0A0D7V3</accession>
<dbReference type="OrthoDB" id="9809730at2"/>
<dbReference type="InterPro" id="IPR010982">
    <property type="entry name" value="Lambda_DNA-bd_dom_sf"/>
</dbReference>
<evidence type="ECO:0000313" key="3">
    <source>
        <dbReference type="Proteomes" id="UP000029995"/>
    </source>
</evidence>
<gene>
    <name evidence="2" type="ORF">P409_08355</name>
</gene>
<feature type="domain" description="HTH cro/C1-type" evidence="1">
    <location>
        <begin position="10"/>
        <end position="64"/>
    </location>
</feature>
<dbReference type="Pfam" id="PF13560">
    <property type="entry name" value="HTH_31"/>
    <property type="match status" value="1"/>
</dbReference>
<evidence type="ECO:0000313" key="2">
    <source>
        <dbReference type="EMBL" id="KGM34766.1"/>
    </source>
</evidence>
<dbReference type="PROSITE" id="PS50943">
    <property type="entry name" value="HTH_CROC1"/>
    <property type="match status" value="1"/>
</dbReference>